<comment type="caution">
    <text evidence="1">The sequence shown here is derived from an EMBL/GenBank/DDBJ whole genome shotgun (WGS) entry which is preliminary data.</text>
</comment>
<dbReference type="EMBL" id="JAUEPO010000003">
    <property type="protein sequence ID" value="KAK3327347.1"/>
    <property type="molecule type" value="Genomic_DNA"/>
</dbReference>
<gene>
    <name evidence="1" type="ORF">B0T19DRAFT_160508</name>
</gene>
<dbReference type="AlphaFoldDB" id="A0AAE0MCF1"/>
<sequence length="202" mass="22859">MIYTNAYYLSHQLTSMIRLCISHNSFPISCMQVLRPHAMWETQQIIPLDLQPASHPHRHTYPLHHLNIYTQPSRKARLIRDPFLFPRLEPPQYPTNPRVCLFCATHLLLASLPFHTSTFPAQQASQEPPFRRMASSALGLALTRQELCSHPAFCRSRGSSQFTSFQLGCAAARSQGHGFCVDFGKILIYQGAKIEYESCSGG</sequence>
<evidence type="ECO:0000313" key="1">
    <source>
        <dbReference type="EMBL" id="KAK3327347.1"/>
    </source>
</evidence>
<organism evidence="1 2">
    <name type="scientific">Cercophora scortea</name>
    <dbReference type="NCBI Taxonomy" id="314031"/>
    <lineage>
        <taxon>Eukaryota</taxon>
        <taxon>Fungi</taxon>
        <taxon>Dikarya</taxon>
        <taxon>Ascomycota</taxon>
        <taxon>Pezizomycotina</taxon>
        <taxon>Sordariomycetes</taxon>
        <taxon>Sordariomycetidae</taxon>
        <taxon>Sordariales</taxon>
        <taxon>Lasiosphaeriaceae</taxon>
        <taxon>Cercophora</taxon>
    </lineage>
</organism>
<evidence type="ECO:0000313" key="2">
    <source>
        <dbReference type="Proteomes" id="UP001286456"/>
    </source>
</evidence>
<accession>A0AAE0MCF1</accession>
<reference evidence="1" key="1">
    <citation type="journal article" date="2023" name="Mol. Phylogenet. Evol.">
        <title>Genome-scale phylogeny and comparative genomics of the fungal order Sordariales.</title>
        <authorList>
            <person name="Hensen N."/>
            <person name="Bonometti L."/>
            <person name="Westerberg I."/>
            <person name="Brannstrom I.O."/>
            <person name="Guillou S."/>
            <person name="Cros-Aarteil S."/>
            <person name="Calhoun S."/>
            <person name="Haridas S."/>
            <person name="Kuo A."/>
            <person name="Mondo S."/>
            <person name="Pangilinan J."/>
            <person name="Riley R."/>
            <person name="LaButti K."/>
            <person name="Andreopoulos B."/>
            <person name="Lipzen A."/>
            <person name="Chen C."/>
            <person name="Yan M."/>
            <person name="Daum C."/>
            <person name="Ng V."/>
            <person name="Clum A."/>
            <person name="Steindorff A."/>
            <person name="Ohm R.A."/>
            <person name="Martin F."/>
            <person name="Silar P."/>
            <person name="Natvig D.O."/>
            <person name="Lalanne C."/>
            <person name="Gautier V."/>
            <person name="Ament-Velasquez S.L."/>
            <person name="Kruys A."/>
            <person name="Hutchinson M.I."/>
            <person name="Powell A.J."/>
            <person name="Barry K."/>
            <person name="Miller A.N."/>
            <person name="Grigoriev I.V."/>
            <person name="Debuchy R."/>
            <person name="Gladieux P."/>
            <person name="Hiltunen Thoren M."/>
            <person name="Johannesson H."/>
        </authorList>
    </citation>
    <scope>NUCLEOTIDE SEQUENCE</scope>
    <source>
        <strain evidence="1">SMH4131-1</strain>
    </source>
</reference>
<proteinExistence type="predicted"/>
<dbReference type="Proteomes" id="UP001286456">
    <property type="component" value="Unassembled WGS sequence"/>
</dbReference>
<keyword evidence="2" id="KW-1185">Reference proteome</keyword>
<reference evidence="1" key="2">
    <citation type="submission" date="2023-06" db="EMBL/GenBank/DDBJ databases">
        <authorList>
            <consortium name="Lawrence Berkeley National Laboratory"/>
            <person name="Haridas S."/>
            <person name="Hensen N."/>
            <person name="Bonometti L."/>
            <person name="Westerberg I."/>
            <person name="Brannstrom I.O."/>
            <person name="Guillou S."/>
            <person name="Cros-Aarteil S."/>
            <person name="Calhoun S."/>
            <person name="Kuo A."/>
            <person name="Mondo S."/>
            <person name="Pangilinan J."/>
            <person name="Riley R."/>
            <person name="Labutti K."/>
            <person name="Andreopoulos B."/>
            <person name="Lipzen A."/>
            <person name="Chen C."/>
            <person name="Yanf M."/>
            <person name="Daum C."/>
            <person name="Ng V."/>
            <person name="Clum A."/>
            <person name="Steindorff A."/>
            <person name="Ohm R."/>
            <person name="Martin F."/>
            <person name="Silar P."/>
            <person name="Natvig D."/>
            <person name="Lalanne C."/>
            <person name="Gautier V."/>
            <person name="Ament-Velasquez S.L."/>
            <person name="Kruys A."/>
            <person name="Hutchinson M.I."/>
            <person name="Powell A.J."/>
            <person name="Barry K."/>
            <person name="Miller A.N."/>
            <person name="Grigoriev I.V."/>
            <person name="Debuchy R."/>
            <person name="Gladieux P."/>
            <person name="Thoren M.H."/>
            <person name="Johannesson H."/>
        </authorList>
    </citation>
    <scope>NUCLEOTIDE SEQUENCE</scope>
    <source>
        <strain evidence="1">SMH4131-1</strain>
    </source>
</reference>
<protein>
    <submittedName>
        <fullName evidence="1">Uncharacterized protein</fullName>
    </submittedName>
</protein>
<name>A0AAE0MCF1_9PEZI</name>